<dbReference type="EMBL" id="MFEG01000055">
    <property type="protein sequence ID" value="OGE74583.1"/>
    <property type="molecule type" value="Genomic_DNA"/>
</dbReference>
<evidence type="ECO:0000313" key="4">
    <source>
        <dbReference type="Proteomes" id="UP000176547"/>
    </source>
</evidence>
<comment type="caution">
    <text evidence="3">The sequence shown here is derived from an EMBL/GenBank/DDBJ whole genome shotgun (WGS) entry which is preliminary data.</text>
</comment>
<proteinExistence type="predicted"/>
<dbReference type="AlphaFoldDB" id="A0A1F5NAI1"/>
<gene>
    <name evidence="3" type="ORF">A3K06_00875</name>
</gene>
<feature type="transmembrane region" description="Helical" evidence="1">
    <location>
        <begin position="114"/>
        <end position="136"/>
    </location>
</feature>
<dbReference type="Proteomes" id="UP000176547">
    <property type="component" value="Unassembled WGS sequence"/>
</dbReference>
<dbReference type="Pfam" id="PF21001">
    <property type="entry name" value="YqiJ_N"/>
    <property type="match status" value="1"/>
</dbReference>
<keyword evidence="1" id="KW-0812">Transmembrane</keyword>
<protein>
    <recommendedName>
        <fullName evidence="2">Inner membrane protein YqiJ N-terminal domain-containing protein</fullName>
    </recommendedName>
</protein>
<sequence>MDILQWYNLIFILPFTGALLYVLSLGFGLGSDGHELGGEAHLDSDFEHDLGVEHAIEVGHGHDHEAEAHHEPSFLFRALSILGFGKVPLSLIVVSFCFLWGFSGWASNQIVGGMLRWPVIFVWPSLGVAVLVSFFGTRFMARGLARVMPSTESYGESYRDLEGKVGEAVYDISSEFGRTQVKDKYGNLHEVPCHTAPGTGVIKSGSRVVLMSYDRDSQVFTVRLDPLASSGLLTK</sequence>
<keyword evidence="1" id="KW-1133">Transmembrane helix</keyword>
<keyword evidence="1" id="KW-0472">Membrane</keyword>
<evidence type="ECO:0000313" key="3">
    <source>
        <dbReference type="EMBL" id="OGE74583.1"/>
    </source>
</evidence>
<organism evidence="3 4">
    <name type="scientific">Candidatus Doudnabacteria bacterium RIFCSPHIGHO2_01_52_17</name>
    <dbReference type="NCBI Taxonomy" id="1817820"/>
    <lineage>
        <taxon>Bacteria</taxon>
        <taxon>Candidatus Doudnaibacteriota</taxon>
    </lineage>
</organism>
<dbReference type="InterPro" id="IPR048376">
    <property type="entry name" value="YqiJ_N"/>
</dbReference>
<accession>A0A1F5NAI1</accession>
<name>A0A1F5NAI1_9BACT</name>
<evidence type="ECO:0000259" key="2">
    <source>
        <dbReference type="Pfam" id="PF21001"/>
    </source>
</evidence>
<feature type="transmembrane region" description="Helical" evidence="1">
    <location>
        <begin position="6"/>
        <end position="29"/>
    </location>
</feature>
<reference evidence="3 4" key="1">
    <citation type="journal article" date="2016" name="Nat. Commun.">
        <title>Thousands of microbial genomes shed light on interconnected biogeochemical processes in an aquifer system.</title>
        <authorList>
            <person name="Anantharaman K."/>
            <person name="Brown C.T."/>
            <person name="Hug L.A."/>
            <person name="Sharon I."/>
            <person name="Castelle C.J."/>
            <person name="Probst A.J."/>
            <person name="Thomas B.C."/>
            <person name="Singh A."/>
            <person name="Wilkins M.J."/>
            <person name="Karaoz U."/>
            <person name="Brodie E.L."/>
            <person name="Williams K.H."/>
            <person name="Hubbard S.S."/>
            <person name="Banfield J.F."/>
        </authorList>
    </citation>
    <scope>NUCLEOTIDE SEQUENCE [LARGE SCALE GENOMIC DNA]</scope>
</reference>
<evidence type="ECO:0000256" key="1">
    <source>
        <dbReference type="SAM" id="Phobius"/>
    </source>
</evidence>
<feature type="transmembrane region" description="Helical" evidence="1">
    <location>
        <begin position="79"/>
        <end position="102"/>
    </location>
</feature>
<feature type="domain" description="Inner membrane protein YqiJ N-terminal" evidence="2">
    <location>
        <begin position="52"/>
        <end position="119"/>
    </location>
</feature>